<keyword evidence="1" id="KW-0805">Transcription regulation</keyword>
<dbReference type="InterPro" id="IPR003313">
    <property type="entry name" value="AraC-bd"/>
</dbReference>
<accession>A0A317MYY7</accession>
<dbReference type="GO" id="GO:0043565">
    <property type="term" value="F:sequence-specific DNA binding"/>
    <property type="evidence" value="ECO:0007669"/>
    <property type="project" value="InterPro"/>
</dbReference>
<dbReference type="GO" id="GO:0003700">
    <property type="term" value="F:DNA-binding transcription factor activity"/>
    <property type="evidence" value="ECO:0007669"/>
    <property type="project" value="InterPro"/>
</dbReference>
<dbReference type="SUPFAM" id="SSF46689">
    <property type="entry name" value="Homeodomain-like"/>
    <property type="match status" value="2"/>
</dbReference>
<gene>
    <name evidence="6" type="ORF">C7443_10626</name>
</gene>
<dbReference type="InterPro" id="IPR018062">
    <property type="entry name" value="HTH_AraC-typ_CS"/>
</dbReference>
<proteinExistence type="predicted"/>
<dbReference type="SUPFAM" id="SSF51215">
    <property type="entry name" value="Regulatory protein AraC"/>
    <property type="match status" value="1"/>
</dbReference>
<dbReference type="PANTHER" id="PTHR46796:SF2">
    <property type="entry name" value="TRANSCRIPTIONAL REGULATORY PROTEIN"/>
    <property type="match status" value="1"/>
</dbReference>
<keyword evidence="3" id="KW-0010">Activator</keyword>
<evidence type="ECO:0000259" key="5">
    <source>
        <dbReference type="PROSITE" id="PS01124"/>
    </source>
</evidence>
<dbReference type="PANTHER" id="PTHR46796">
    <property type="entry name" value="HTH-TYPE TRANSCRIPTIONAL ACTIVATOR RHAS-RELATED"/>
    <property type="match status" value="1"/>
</dbReference>
<protein>
    <submittedName>
        <fullName evidence="6">AraC family transcriptional regulator</fullName>
    </submittedName>
</protein>
<dbReference type="SMART" id="SM00342">
    <property type="entry name" value="HTH_ARAC"/>
    <property type="match status" value="1"/>
</dbReference>
<dbReference type="Gene3D" id="1.10.10.60">
    <property type="entry name" value="Homeodomain-like"/>
    <property type="match status" value="2"/>
</dbReference>
<dbReference type="EMBL" id="QGTJ01000006">
    <property type="protein sequence ID" value="PWV61012.1"/>
    <property type="molecule type" value="Genomic_DNA"/>
</dbReference>
<dbReference type="Proteomes" id="UP000246569">
    <property type="component" value="Unassembled WGS sequence"/>
</dbReference>
<dbReference type="InterPro" id="IPR009057">
    <property type="entry name" value="Homeodomain-like_sf"/>
</dbReference>
<evidence type="ECO:0000256" key="3">
    <source>
        <dbReference type="ARBA" id="ARBA00023159"/>
    </source>
</evidence>
<dbReference type="AlphaFoldDB" id="A0A317MYY7"/>
<evidence type="ECO:0000313" key="6">
    <source>
        <dbReference type="EMBL" id="PWV61012.1"/>
    </source>
</evidence>
<keyword evidence="2" id="KW-0238">DNA-binding</keyword>
<dbReference type="Pfam" id="PF02311">
    <property type="entry name" value="AraC_binding"/>
    <property type="match status" value="1"/>
</dbReference>
<evidence type="ECO:0000313" key="7">
    <source>
        <dbReference type="Proteomes" id="UP000246569"/>
    </source>
</evidence>
<dbReference type="PROSITE" id="PS01124">
    <property type="entry name" value="HTH_ARAC_FAMILY_2"/>
    <property type="match status" value="1"/>
</dbReference>
<dbReference type="InterPro" id="IPR020449">
    <property type="entry name" value="Tscrpt_reg_AraC-type_HTH"/>
</dbReference>
<name>A0A317MYY7_9GAMM</name>
<keyword evidence="7" id="KW-1185">Reference proteome</keyword>
<dbReference type="PRINTS" id="PR00032">
    <property type="entry name" value="HTHARAC"/>
</dbReference>
<sequence>MSELFRDPALPCVEARRACRTRACYLPHSHPSVSIGVVDAGASVFSSGGRRVALAPGALVMVPADCVHACNPLPGGAWSYQMLHLQADWFAAELAACGAPLPMVAMLNQAPQAYAAFCALNACLFSAASVADKTAALRDFVASGLWRGAPLPARAWPTAGNRLERVRRLLLDDPANAASLAELAALAGMSRHHFLRAFRAETGLTPHAFRLDARINRARALLRRGAALAELAQALGFADQAHFQRAFKARVALTPGRYRGRR</sequence>
<evidence type="ECO:0000256" key="1">
    <source>
        <dbReference type="ARBA" id="ARBA00023015"/>
    </source>
</evidence>
<reference evidence="6 7" key="1">
    <citation type="submission" date="2018-05" db="EMBL/GenBank/DDBJ databases">
        <title>Genomic Encyclopedia of Type Strains, Phase IV (KMG-IV): sequencing the most valuable type-strain genomes for metagenomic binning, comparative biology and taxonomic classification.</title>
        <authorList>
            <person name="Goeker M."/>
        </authorList>
    </citation>
    <scope>NUCLEOTIDE SEQUENCE [LARGE SCALE GENOMIC DNA]</scope>
    <source>
        <strain evidence="6 7">DSM 23606</strain>
    </source>
</reference>
<dbReference type="PROSITE" id="PS00041">
    <property type="entry name" value="HTH_ARAC_FAMILY_1"/>
    <property type="match status" value="1"/>
</dbReference>
<comment type="caution">
    <text evidence="6">The sequence shown here is derived from an EMBL/GenBank/DDBJ whole genome shotgun (WGS) entry which is preliminary data.</text>
</comment>
<organism evidence="6 7">
    <name type="scientific">Plasticicumulans acidivorans</name>
    <dbReference type="NCBI Taxonomy" id="886464"/>
    <lineage>
        <taxon>Bacteria</taxon>
        <taxon>Pseudomonadati</taxon>
        <taxon>Pseudomonadota</taxon>
        <taxon>Gammaproteobacteria</taxon>
        <taxon>Candidatus Competibacteraceae</taxon>
        <taxon>Plasticicumulans</taxon>
    </lineage>
</organism>
<dbReference type="InterPro" id="IPR018060">
    <property type="entry name" value="HTH_AraC"/>
</dbReference>
<keyword evidence="4" id="KW-0804">Transcription</keyword>
<feature type="domain" description="HTH araC/xylS-type" evidence="5">
    <location>
        <begin position="164"/>
        <end position="261"/>
    </location>
</feature>
<evidence type="ECO:0000256" key="2">
    <source>
        <dbReference type="ARBA" id="ARBA00023125"/>
    </source>
</evidence>
<evidence type="ECO:0000256" key="4">
    <source>
        <dbReference type="ARBA" id="ARBA00023163"/>
    </source>
</evidence>
<dbReference type="RefSeq" id="WP_110018693.1">
    <property type="nucleotide sequence ID" value="NZ_QGTJ01000006.1"/>
</dbReference>
<dbReference type="OrthoDB" id="9809338at2"/>
<dbReference type="InterPro" id="IPR037923">
    <property type="entry name" value="HTH-like"/>
</dbReference>
<dbReference type="InterPro" id="IPR050204">
    <property type="entry name" value="AraC_XylS_family_regulators"/>
</dbReference>
<dbReference type="Pfam" id="PF12833">
    <property type="entry name" value="HTH_18"/>
    <property type="match status" value="1"/>
</dbReference>